<dbReference type="Proteomes" id="UP001497516">
    <property type="component" value="Chromosome 7"/>
</dbReference>
<dbReference type="SMART" id="SM00220">
    <property type="entry name" value="S_TKc"/>
    <property type="match status" value="1"/>
</dbReference>
<feature type="domain" description="Protein kinase" evidence="1">
    <location>
        <begin position="56"/>
        <end position="319"/>
    </location>
</feature>
<dbReference type="InterPro" id="IPR001245">
    <property type="entry name" value="Ser-Thr/Tyr_kinase_cat_dom"/>
</dbReference>
<dbReference type="EMBL" id="OZ034820">
    <property type="protein sequence ID" value="CAL1399815.1"/>
    <property type="molecule type" value="Genomic_DNA"/>
</dbReference>
<dbReference type="GO" id="GO:0004674">
    <property type="term" value="F:protein serine/threonine kinase activity"/>
    <property type="evidence" value="ECO:0007669"/>
    <property type="project" value="TreeGrafter"/>
</dbReference>
<dbReference type="InterPro" id="IPR051681">
    <property type="entry name" value="Ser/Thr_Kinases-Pseudokinases"/>
</dbReference>
<dbReference type="PROSITE" id="PS50011">
    <property type="entry name" value="PROTEIN_KINASE_DOM"/>
    <property type="match status" value="1"/>
</dbReference>
<dbReference type="CDD" id="cd13999">
    <property type="entry name" value="STKc_MAP3K-like"/>
    <property type="match status" value="1"/>
</dbReference>
<dbReference type="PANTHER" id="PTHR44329">
    <property type="entry name" value="SERINE/THREONINE-PROTEIN KINASE TNNI3K-RELATED"/>
    <property type="match status" value="1"/>
</dbReference>
<dbReference type="InterPro" id="IPR008271">
    <property type="entry name" value="Ser/Thr_kinase_AS"/>
</dbReference>
<dbReference type="InterPro" id="IPR000719">
    <property type="entry name" value="Prot_kinase_dom"/>
</dbReference>
<sequence>MSRRSRQKNKKNKTMAPTMVYDDVCEEEDMSIITSSENSHFIFTIDTRLLIDPRLVFIHKLIGEGNCSRVYAGMFESKSVAVKVIQPMRTSDVLFQHKERFEREVTIQSKTNHPNIVQLVGASVDPAMFLITELMSGGTLQKYLLSVRPSRLDLELSLGFALDISRAMEYLHDIGIIHRDLKPGNLLLTEDHKSVKVGDFGLAKELMTNEMTCEAGTYRWMAPEVFSRESLQIGTKKHYDHKVDVYSFAIILWELLTNESPYKGRNMLAIAYAAIAKKERPSLENLPNDVVPLLQSCWSEDPSCRPEFTEITRHLEDVLKRIKGSENSSSFNDATMATIDNHSKSNSVETKDHEQLIVNGKGGHMIKKSVAKVKKSKHGTPFFICFNDCLCE</sequence>
<keyword evidence="3" id="KW-1185">Reference proteome</keyword>
<dbReference type="SUPFAM" id="SSF56112">
    <property type="entry name" value="Protein kinase-like (PK-like)"/>
    <property type="match status" value="1"/>
</dbReference>
<dbReference type="InterPro" id="IPR011009">
    <property type="entry name" value="Kinase-like_dom_sf"/>
</dbReference>
<dbReference type="PROSITE" id="PS00108">
    <property type="entry name" value="PROTEIN_KINASE_ST"/>
    <property type="match status" value="1"/>
</dbReference>
<dbReference type="Gene3D" id="1.10.510.10">
    <property type="entry name" value="Transferase(Phosphotransferase) domain 1"/>
    <property type="match status" value="1"/>
</dbReference>
<proteinExistence type="predicted"/>
<organism evidence="2 3">
    <name type="scientific">Linum trigynum</name>
    <dbReference type="NCBI Taxonomy" id="586398"/>
    <lineage>
        <taxon>Eukaryota</taxon>
        <taxon>Viridiplantae</taxon>
        <taxon>Streptophyta</taxon>
        <taxon>Embryophyta</taxon>
        <taxon>Tracheophyta</taxon>
        <taxon>Spermatophyta</taxon>
        <taxon>Magnoliopsida</taxon>
        <taxon>eudicotyledons</taxon>
        <taxon>Gunneridae</taxon>
        <taxon>Pentapetalae</taxon>
        <taxon>rosids</taxon>
        <taxon>fabids</taxon>
        <taxon>Malpighiales</taxon>
        <taxon>Linaceae</taxon>
        <taxon>Linum</taxon>
    </lineage>
</organism>
<dbReference type="AlphaFoldDB" id="A0AAV2FQV9"/>
<evidence type="ECO:0000259" key="1">
    <source>
        <dbReference type="PROSITE" id="PS50011"/>
    </source>
</evidence>
<protein>
    <recommendedName>
        <fullName evidence="1">Protein kinase domain-containing protein</fullName>
    </recommendedName>
</protein>
<dbReference type="Pfam" id="PF07714">
    <property type="entry name" value="PK_Tyr_Ser-Thr"/>
    <property type="match status" value="1"/>
</dbReference>
<reference evidence="2 3" key="1">
    <citation type="submission" date="2024-04" db="EMBL/GenBank/DDBJ databases">
        <authorList>
            <person name="Fracassetti M."/>
        </authorList>
    </citation>
    <scope>NUCLEOTIDE SEQUENCE [LARGE SCALE GENOMIC DNA]</scope>
</reference>
<evidence type="ECO:0000313" key="3">
    <source>
        <dbReference type="Proteomes" id="UP001497516"/>
    </source>
</evidence>
<accession>A0AAV2FQV9</accession>
<dbReference type="PANTHER" id="PTHR44329:SF84">
    <property type="entry name" value="PROTEIN KINASE LIKE PROTEIN"/>
    <property type="match status" value="1"/>
</dbReference>
<dbReference type="GO" id="GO:0005524">
    <property type="term" value="F:ATP binding"/>
    <property type="evidence" value="ECO:0007669"/>
    <property type="project" value="InterPro"/>
</dbReference>
<evidence type="ECO:0000313" key="2">
    <source>
        <dbReference type="EMBL" id="CAL1399815.1"/>
    </source>
</evidence>
<gene>
    <name evidence="2" type="ORF">LTRI10_LOCUS39984</name>
</gene>
<name>A0AAV2FQV9_9ROSI</name>
<dbReference type="PRINTS" id="PR00109">
    <property type="entry name" value="TYRKINASE"/>
</dbReference>